<feature type="compositionally biased region" description="Polar residues" evidence="5">
    <location>
        <begin position="358"/>
        <end position="374"/>
    </location>
</feature>
<dbReference type="InterPro" id="IPR023238">
    <property type="entry name" value="FAM175"/>
</dbReference>
<dbReference type="GO" id="GO:0008608">
    <property type="term" value="P:attachment of spindle microtubules to kinetochore"/>
    <property type="evidence" value="ECO:0007669"/>
    <property type="project" value="TreeGrafter"/>
</dbReference>
<evidence type="ECO:0000256" key="1">
    <source>
        <dbReference type="ARBA" id="ARBA00004123"/>
    </source>
</evidence>
<proteinExistence type="predicted"/>
<dbReference type="PROSITE" id="PS50249">
    <property type="entry name" value="MPN"/>
    <property type="match status" value="1"/>
</dbReference>
<sequence length="475" mass="53684">MADGDLLVTISGTALSLLFYENVRSVGEQMGFLLGEVLEFIVKTYTDSDNQVETVKIHINVETIVTCPLVDLLHDSTGRVNKEKLKDFVRDKSKQVIGWFHFRRNTSSLMPTMRDKILHKQFASHFSENNCREDFFLTCLLNASTSETHGTHKFRHVFLRHKRGMFEPIPLRINNLGDDASRHDGSDYKPTPVRKATRAPDGFTELIESLRHIFFRLDTTRTSGLESAMMIQKAAERHLMSLIPKVCESELEVAELERQVRELKDKIAAQQLTRKTKVNGESYERTSKASRENCFSEKIDSSTKDEMKIGDEMRFQREHTPSCAQPVTSNSRTPCRNTAACIAKSIVSQEKNRRLGRNSLQEDSNQQQKSSFANSRRPGIPEIITESICQEGSETSMGRGRGSGRGNPEFTPGMKKVRRSPGTPQVHSTRERSITPEQDFSDAECSAAVSLSSSVLRSYQVVKKRSPNKCTTLDI</sequence>
<dbReference type="PANTHER" id="PTHR31728:SF5">
    <property type="entry name" value="OS07G0540200 PROTEIN"/>
    <property type="match status" value="1"/>
</dbReference>
<evidence type="ECO:0000256" key="5">
    <source>
        <dbReference type="SAM" id="MobiDB-lite"/>
    </source>
</evidence>
<dbReference type="GO" id="GO:0005634">
    <property type="term" value="C:nucleus"/>
    <property type="evidence" value="ECO:0007669"/>
    <property type="project" value="UniProtKB-SubCell"/>
</dbReference>
<dbReference type="PRINTS" id="PR02051">
    <property type="entry name" value="PROTEINF175"/>
</dbReference>
<organism evidence="7 8">
    <name type="scientific">Temnothorax longispinosus</name>
    <dbReference type="NCBI Taxonomy" id="300112"/>
    <lineage>
        <taxon>Eukaryota</taxon>
        <taxon>Metazoa</taxon>
        <taxon>Ecdysozoa</taxon>
        <taxon>Arthropoda</taxon>
        <taxon>Hexapoda</taxon>
        <taxon>Insecta</taxon>
        <taxon>Pterygota</taxon>
        <taxon>Neoptera</taxon>
        <taxon>Endopterygota</taxon>
        <taxon>Hymenoptera</taxon>
        <taxon>Apocrita</taxon>
        <taxon>Aculeata</taxon>
        <taxon>Formicoidea</taxon>
        <taxon>Formicidae</taxon>
        <taxon>Myrmicinae</taxon>
        <taxon>Temnothorax</taxon>
    </lineage>
</organism>
<protein>
    <recommendedName>
        <fullName evidence="6">MPN domain-containing protein</fullName>
    </recommendedName>
</protein>
<dbReference type="GO" id="GO:0070536">
    <property type="term" value="P:protein K63-linked deubiquitination"/>
    <property type="evidence" value="ECO:0007669"/>
    <property type="project" value="TreeGrafter"/>
</dbReference>
<feature type="region of interest" description="Disordered" evidence="5">
    <location>
        <begin position="315"/>
        <end position="334"/>
    </location>
</feature>
<dbReference type="GO" id="GO:0031593">
    <property type="term" value="F:polyubiquitin modification-dependent protein binding"/>
    <property type="evidence" value="ECO:0007669"/>
    <property type="project" value="TreeGrafter"/>
</dbReference>
<keyword evidence="8" id="KW-1185">Reference proteome</keyword>
<dbReference type="PANTHER" id="PTHR31728">
    <property type="entry name" value="ABRAXAS FAMILY MEMBER"/>
    <property type="match status" value="1"/>
</dbReference>
<dbReference type="EMBL" id="QBLH01002024">
    <property type="protein sequence ID" value="TGZ50083.1"/>
    <property type="molecule type" value="Genomic_DNA"/>
</dbReference>
<dbReference type="AlphaFoldDB" id="A0A4S2KKB8"/>
<dbReference type="InterPro" id="IPR037518">
    <property type="entry name" value="MPN"/>
</dbReference>
<feature type="region of interest" description="Disordered" evidence="5">
    <location>
        <begin position="351"/>
        <end position="442"/>
    </location>
</feature>
<feature type="domain" description="MPN" evidence="6">
    <location>
        <begin position="7"/>
        <end position="160"/>
    </location>
</feature>
<evidence type="ECO:0000313" key="8">
    <source>
        <dbReference type="Proteomes" id="UP000310200"/>
    </source>
</evidence>
<dbReference type="InterPro" id="IPR055064">
    <property type="entry name" value="BRISC_FAM175B_helical"/>
</dbReference>
<evidence type="ECO:0000256" key="4">
    <source>
        <dbReference type="SAM" id="Coils"/>
    </source>
</evidence>
<evidence type="ECO:0000259" key="6">
    <source>
        <dbReference type="PROSITE" id="PS50249"/>
    </source>
</evidence>
<evidence type="ECO:0000313" key="7">
    <source>
        <dbReference type="EMBL" id="TGZ50083.1"/>
    </source>
</evidence>
<dbReference type="Pfam" id="PF22299">
    <property type="entry name" value="BRISC_FAM175B_helical"/>
    <property type="match status" value="1"/>
</dbReference>
<evidence type="ECO:0000256" key="2">
    <source>
        <dbReference type="ARBA" id="ARBA00023054"/>
    </source>
</evidence>
<name>A0A4S2KKB8_9HYME</name>
<dbReference type="STRING" id="300112.A0A4S2KKB8"/>
<dbReference type="Proteomes" id="UP000310200">
    <property type="component" value="Unassembled WGS sequence"/>
</dbReference>
<comment type="subcellular location">
    <subcellularLocation>
        <location evidence="1">Nucleus</location>
    </subcellularLocation>
</comment>
<gene>
    <name evidence="7" type="ORF">DBV15_00788</name>
</gene>
<feature type="coiled-coil region" evidence="4">
    <location>
        <begin position="246"/>
        <end position="273"/>
    </location>
</feature>
<dbReference type="CDD" id="cd23525">
    <property type="entry name" value="Abraxas_2_insects"/>
    <property type="match status" value="1"/>
</dbReference>
<reference evidence="7 8" key="1">
    <citation type="journal article" date="2019" name="Philos. Trans. R. Soc. Lond., B, Biol. Sci.">
        <title>Ant behaviour and brain gene expression of defending hosts depend on the ecological success of the intruding social parasite.</title>
        <authorList>
            <person name="Kaur R."/>
            <person name="Stoldt M."/>
            <person name="Jongepier E."/>
            <person name="Feldmeyer B."/>
            <person name="Menzel F."/>
            <person name="Bornberg-Bauer E."/>
            <person name="Foitzik S."/>
        </authorList>
    </citation>
    <scope>NUCLEOTIDE SEQUENCE [LARGE SCALE GENOMIC DNA]</scope>
    <source>
        <tissue evidence="7">Whole body</tissue>
    </source>
</reference>
<comment type="caution">
    <text evidence="7">The sequence shown here is derived from an EMBL/GenBank/DDBJ whole genome shotgun (WGS) entry which is preliminary data.</text>
</comment>
<dbReference type="Pfam" id="PF21125">
    <property type="entry name" value="MPN_2A_DUB_like"/>
    <property type="match status" value="1"/>
</dbReference>
<keyword evidence="3" id="KW-0539">Nucleus</keyword>
<evidence type="ECO:0000256" key="3">
    <source>
        <dbReference type="ARBA" id="ARBA00023242"/>
    </source>
</evidence>
<keyword evidence="2 4" id="KW-0175">Coiled coil</keyword>
<accession>A0A4S2KKB8</accession>
<dbReference type="GO" id="GO:0008017">
    <property type="term" value="F:microtubule binding"/>
    <property type="evidence" value="ECO:0007669"/>
    <property type="project" value="TreeGrafter"/>
</dbReference>
<feature type="compositionally biased region" description="Polar residues" evidence="5">
    <location>
        <begin position="322"/>
        <end position="334"/>
    </location>
</feature>
<dbReference type="GO" id="GO:0090307">
    <property type="term" value="P:mitotic spindle assembly"/>
    <property type="evidence" value="ECO:0007669"/>
    <property type="project" value="TreeGrafter"/>
</dbReference>